<dbReference type="InterPro" id="IPR018011">
    <property type="entry name" value="Carb_sulfotrans_8-10"/>
</dbReference>
<evidence type="ECO:0000256" key="6">
    <source>
        <dbReference type="ARBA" id="ARBA00022989"/>
    </source>
</evidence>
<keyword evidence="5 11" id="KW-0735">Signal-anchor</keyword>
<keyword evidence="8 11" id="KW-0472">Membrane</keyword>
<evidence type="ECO:0000256" key="3">
    <source>
        <dbReference type="ARBA" id="ARBA00022679"/>
    </source>
</evidence>
<dbReference type="PANTHER" id="PTHR12137:SF65">
    <property type="entry name" value="CARBOHYDRATE SULFOTRANSFERASE"/>
    <property type="match status" value="1"/>
</dbReference>
<comment type="subcellular location">
    <subcellularLocation>
        <location evidence="1 11">Golgi apparatus membrane</location>
        <topology evidence="1 11">Single-pass type II membrane protein</topology>
    </subcellularLocation>
</comment>
<dbReference type="Pfam" id="PF03567">
    <property type="entry name" value="Sulfotransfer_2"/>
    <property type="match status" value="1"/>
</dbReference>
<dbReference type="Ensembl" id="ENSLLET00000036525.1">
    <property type="protein sequence ID" value="ENSLLEP00000035188.1"/>
    <property type="gene ID" value="ENSLLEG00000022244.1"/>
</dbReference>
<evidence type="ECO:0000256" key="11">
    <source>
        <dbReference type="RuleBase" id="RU364020"/>
    </source>
</evidence>
<dbReference type="AlphaFoldDB" id="A0A8C5QE01"/>
<dbReference type="GO" id="GO:0000139">
    <property type="term" value="C:Golgi membrane"/>
    <property type="evidence" value="ECO:0007669"/>
    <property type="project" value="UniProtKB-SubCell"/>
</dbReference>
<evidence type="ECO:0000256" key="5">
    <source>
        <dbReference type="ARBA" id="ARBA00022968"/>
    </source>
</evidence>
<evidence type="ECO:0000256" key="2">
    <source>
        <dbReference type="ARBA" id="ARBA00006339"/>
    </source>
</evidence>
<keyword evidence="4 11" id="KW-0812">Transmembrane</keyword>
<evidence type="ECO:0000256" key="10">
    <source>
        <dbReference type="ARBA" id="ARBA00023277"/>
    </source>
</evidence>
<dbReference type="PANTHER" id="PTHR12137">
    <property type="entry name" value="CARBOHYDRATE SULFOTRANSFERASE"/>
    <property type="match status" value="1"/>
</dbReference>
<sequence>MWKGPKKLFGYFAIFSLLLGIAVVSLYWLPLIRESNTYNVINTQKHRKAVLNSVCLKNNLTRPLKELDKLAVKQLFVEENHKFIYCEVPKAGCSNWKRIIFMLKTNGKVQADYLEHNAIHDSSLLKRLSDYPLNQQHKILEDYTKVIFTREPLQRLVSAYRDKVVHPTGYYASYLPKAIKAKYRKNKNSTDNVRFDEFVRYVIQNNPKTSDVHWRPVYHLCDPCNIDYDIVGKFETLKQDSDYVLKVIGAPAGIQYPEIKQFNESRTDTKTTKEYFQKLPLHLIQTFIQIYRLDFDLFDYV</sequence>
<keyword evidence="13" id="KW-1185">Reference proteome</keyword>
<evidence type="ECO:0000256" key="9">
    <source>
        <dbReference type="ARBA" id="ARBA00023180"/>
    </source>
</evidence>
<reference evidence="12" key="2">
    <citation type="submission" date="2025-09" db="UniProtKB">
        <authorList>
            <consortium name="Ensembl"/>
        </authorList>
    </citation>
    <scope>IDENTIFICATION</scope>
</reference>
<evidence type="ECO:0000256" key="8">
    <source>
        <dbReference type="ARBA" id="ARBA00023136"/>
    </source>
</evidence>
<dbReference type="GeneTree" id="ENSGT00940000165474"/>
<reference evidence="12" key="1">
    <citation type="submission" date="2025-08" db="UniProtKB">
        <authorList>
            <consortium name="Ensembl"/>
        </authorList>
    </citation>
    <scope>IDENTIFICATION</scope>
</reference>
<keyword evidence="9 11" id="KW-0325">Glycoprotein</keyword>
<comment type="similarity">
    <text evidence="2 11">Belongs to the sulfotransferase 2 family.</text>
</comment>
<evidence type="ECO:0000313" key="13">
    <source>
        <dbReference type="Proteomes" id="UP000694569"/>
    </source>
</evidence>
<dbReference type="GO" id="GO:0030166">
    <property type="term" value="P:proteoglycan biosynthetic process"/>
    <property type="evidence" value="ECO:0007669"/>
    <property type="project" value="TreeGrafter"/>
</dbReference>
<proteinExistence type="inferred from homology"/>
<keyword evidence="7 11" id="KW-0333">Golgi apparatus</keyword>
<protein>
    <recommendedName>
        <fullName evidence="11">Carbohydrate sulfotransferase</fullName>
        <ecNumber evidence="11">2.8.2.-</ecNumber>
    </recommendedName>
</protein>
<dbReference type="Proteomes" id="UP000694569">
    <property type="component" value="Unplaced"/>
</dbReference>
<dbReference type="InterPro" id="IPR005331">
    <property type="entry name" value="Sulfotransferase"/>
</dbReference>
<accession>A0A8C5QE01</accession>
<name>A0A8C5QE01_9ANUR</name>
<organism evidence="12 13">
    <name type="scientific">Leptobrachium leishanense</name>
    <name type="common">Leishan spiny toad</name>
    <dbReference type="NCBI Taxonomy" id="445787"/>
    <lineage>
        <taxon>Eukaryota</taxon>
        <taxon>Metazoa</taxon>
        <taxon>Chordata</taxon>
        <taxon>Craniata</taxon>
        <taxon>Vertebrata</taxon>
        <taxon>Euteleostomi</taxon>
        <taxon>Amphibia</taxon>
        <taxon>Batrachia</taxon>
        <taxon>Anura</taxon>
        <taxon>Pelobatoidea</taxon>
        <taxon>Megophryidae</taxon>
        <taxon>Leptobrachium</taxon>
    </lineage>
</organism>
<evidence type="ECO:0000313" key="12">
    <source>
        <dbReference type="Ensembl" id="ENSLLEP00000035188.1"/>
    </source>
</evidence>
<evidence type="ECO:0000256" key="7">
    <source>
        <dbReference type="ARBA" id="ARBA00023034"/>
    </source>
</evidence>
<dbReference type="GO" id="GO:0008146">
    <property type="term" value="F:sulfotransferase activity"/>
    <property type="evidence" value="ECO:0007669"/>
    <property type="project" value="InterPro"/>
</dbReference>
<keyword evidence="10 11" id="KW-0119">Carbohydrate metabolism</keyword>
<keyword evidence="3 11" id="KW-0808">Transferase</keyword>
<feature type="transmembrane region" description="Helical" evidence="11">
    <location>
        <begin position="9"/>
        <end position="29"/>
    </location>
</feature>
<evidence type="ECO:0000256" key="4">
    <source>
        <dbReference type="ARBA" id="ARBA00022692"/>
    </source>
</evidence>
<keyword evidence="6 11" id="KW-1133">Transmembrane helix</keyword>
<evidence type="ECO:0000256" key="1">
    <source>
        <dbReference type="ARBA" id="ARBA00004323"/>
    </source>
</evidence>
<dbReference type="GO" id="GO:0016051">
    <property type="term" value="P:carbohydrate biosynthetic process"/>
    <property type="evidence" value="ECO:0007669"/>
    <property type="project" value="InterPro"/>
</dbReference>
<dbReference type="EC" id="2.8.2.-" evidence="11"/>